<feature type="compositionally biased region" description="Low complexity" evidence="2">
    <location>
        <begin position="776"/>
        <end position="790"/>
    </location>
</feature>
<feature type="region of interest" description="Disordered" evidence="2">
    <location>
        <begin position="749"/>
        <end position="794"/>
    </location>
</feature>
<sequence length="908" mass="103393">MADLSTIPPQLCKELLEVLEDEEVIRQNDISLGDVDESDLPPGDAMRSTVDIKLKRGEYDLHSLVPFKDIVATRVLEDEQSRWDSVPLVTDTAVLDSIDPEIFDSPEGERVLVHPKVFFLDEAVYKDWLFRDGSSRFFRWTKKMRVSSEAQGRSEFDYYETWKCHRYRPPGSFKKKSRRPVSEPALQHDPDSRESSTAPERILDPSGDPDPLPMETPAVKVPKTRKFNKDHMGVGCRAKVLVHKLRAYTPQSGDPEFASNVQKSRVRVAYFSCHTHHNVGCTDDVKLLRLSDEKRRQVAYYTDLGLGRNEVRKKLSVPPALLAQRLSNLTFTRDDIVTSADLDNVHRKDWKSPVHLDDNDHVSIRKWYEKLRDDPDFWAFLYESPHTHDKGERPVALGFARQWQIEKLHSNPVAIGLDSTHGSMGNSYELFTAVIQDRPSLRAIPVAFLLTSDKSHAPLQAWIQELQKTVGPIQYITTDDPGMERLTVNKPFDGQVKVQLCLWHIVRVWSIKIRGIVTAATPEKAIELRAKVLSDLTAIMYETDLQRAQERILLFGTKWEAYDELLKYLRTEYFYPQARQQTWMRACRTDVDYAAMVTNDYVESWHNHLMAHILRDRSGPLRGDEIVHLLSYIVVDYLKHEDTLSPARISRHTKGGTLDFYQKLTAISMDSATLKQRVRLLLRLPGAATWRCSMNSFTNPGLFHEISVDERTLAISCTCPYFLRLGRLCKHVFAIGRVYLELRRSVSDKVQPSSDGTSSSAVAQGGSAPCDNTIDQSVEQRQASQSEQASLDLGPAHLTMEPLVEHRQEEVLGQEDQDLEPEDVMEPLVEQQQEDEAADQARLNFIAATLLASIENCIRGRSATPELLNQLHIALRVAKTLPKMGSTNRDIRGERLDGGARKRQRTDG</sequence>
<name>A0A9P3HK56_9FUNG</name>
<dbReference type="Pfam" id="PF04434">
    <property type="entry name" value="SWIM"/>
    <property type="match status" value="1"/>
</dbReference>
<dbReference type="PROSITE" id="PS50966">
    <property type="entry name" value="ZF_SWIM"/>
    <property type="match status" value="1"/>
</dbReference>
<evidence type="ECO:0000259" key="3">
    <source>
        <dbReference type="PROSITE" id="PS50966"/>
    </source>
</evidence>
<feature type="domain" description="SWIM-type" evidence="3">
    <location>
        <begin position="702"/>
        <end position="740"/>
    </location>
</feature>
<protein>
    <recommendedName>
        <fullName evidence="3">SWIM-type domain-containing protein</fullName>
    </recommendedName>
</protein>
<dbReference type="PANTHER" id="PTHR33977:SF1">
    <property type="entry name" value="ZINC ION BINDING PROTEIN"/>
    <property type="match status" value="1"/>
</dbReference>
<dbReference type="AlphaFoldDB" id="A0A9P3HK56"/>
<keyword evidence="5" id="KW-1185">Reference proteome</keyword>
<reference evidence="4" key="1">
    <citation type="submission" date="2021-11" db="EMBL/GenBank/DDBJ databases">
        <authorList>
            <person name="Herlambang A."/>
            <person name="Guo Y."/>
            <person name="Takashima Y."/>
            <person name="Nishizawa T."/>
        </authorList>
    </citation>
    <scope>NUCLEOTIDE SEQUENCE</scope>
    <source>
        <strain evidence="4">E1425</strain>
    </source>
</reference>
<feature type="region of interest" description="Disordered" evidence="2">
    <location>
        <begin position="885"/>
        <end position="908"/>
    </location>
</feature>
<dbReference type="OrthoDB" id="2430203at2759"/>
<dbReference type="EMBL" id="BQFW01000014">
    <property type="protein sequence ID" value="GJJ78121.1"/>
    <property type="molecule type" value="Genomic_DNA"/>
</dbReference>
<reference evidence="4" key="2">
    <citation type="journal article" date="2022" name="Microbiol. Resour. Announc.">
        <title>Whole-Genome Sequence of Entomortierella parvispora E1425, a Mucoromycotan Fungus Associated with Burkholderiaceae-Related Endosymbiotic Bacteria.</title>
        <authorList>
            <person name="Herlambang A."/>
            <person name="Guo Y."/>
            <person name="Takashima Y."/>
            <person name="Narisawa K."/>
            <person name="Ohta H."/>
            <person name="Nishizawa T."/>
        </authorList>
    </citation>
    <scope>NUCLEOTIDE SEQUENCE</scope>
    <source>
        <strain evidence="4">E1425</strain>
    </source>
</reference>
<evidence type="ECO:0000256" key="2">
    <source>
        <dbReference type="SAM" id="MobiDB-lite"/>
    </source>
</evidence>
<comment type="caution">
    <text evidence="4">The sequence shown here is derived from an EMBL/GenBank/DDBJ whole genome shotgun (WGS) entry which is preliminary data.</text>
</comment>
<proteinExistence type="predicted"/>
<feature type="region of interest" description="Disordered" evidence="2">
    <location>
        <begin position="171"/>
        <end position="226"/>
    </location>
</feature>
<evidence type="ECO:0000313" key="4">
    <source>
        <dbReference type="EMBL" id="GJJ78121.1"/>
    </source>
</evidence>
<keyword evidence="1" id="KW-0863">Zinc-finger</keyword>
<evidence type="ECO:0000313" key="5">
    <source>
        <dbReference type="Proteomes" id="UP000827284"/>
    </source>
</evidence>
<dbReference type="GO" id="GO:0008270">
    <property type="term" value="F:zinc ion binding"/>
    <property type="evidence" value="ECO:0007669"/>
    <property type="project" value="UniProtKB-KW"/>
</dbReference>
<feature type="compositionally biased region" description="Basic and acidic residues" evidence="2">
    <location>
        <begin position="889"/>
        <end position="908"/>
    </location>
</feature>
<accession>A0A9P3HK56</accession>
<dbReference type="Proteomes" id="UP000827284">
    <property type="component" value="Unassembled WGS sequence"/>
</dbReference>
<evidence type="ECO:0000256" key="1">
    <source>
        <dbReference type="PROSITE-ProRule" id="PRU00325"/>
    </source>
</evidence>
<organism evidence="4 5">
    <name type="scientific">Entomortierella parvispora</name>
    <dbReference type="NCBI Taxonomy" id="205924"/>
    <lineage>
        <taxon>Eukaryota</taxon>
        <taxon>Fungi</taxon>
        <taxon>Fungi incertae sedis</taxon>
        <taxon>Mucoromycota</taxon>
        <taxon>Mortierellomycotina</taxon>
        <taxon>Mortierellomycetes</taxon>
        <taxon>Mortierellales</taxon>
        <taxon>Mortierellaceae</taxon>
        <taxon>Entomortierella</taxon>
    </lineage>
</organism>
<keyword evidence="1" id="KW-0862">Zinc</keyword>
<gene>
    <name evidence="4" type="ORF">EMPS_10480</name>
</gene>
<keyword evidence="1" id="KW-0479">Metal-binding</keyword>
<dbReference type="InterPro" id="IPR007527">
    <property type="entry name" value="Znf_SWIM"/>
</dbReference>
<dbReference type="PANTHER" id="PTHR33977">
    <property type="entry name" value="ZINC ION BINDING PROTEIN"/>
    <property type="match status" value="1"/>
</dbReference>
<feature type="compositionally biased region" description="Polar residues" evidence="2">
    <location>
        <begin position="749"/>
        <end position="762"/>
    </location>
</feature>